<evidence type="ECO:0000256" key="1">
    <source>
        <dbReference type="ARBA" id="ARBA00004141"/>
    </source>
</evidence>
<evidence type="ECO:0000256" key="4">
    <source>
        <dbReference type="ARBA" id="ARBA00022989"/>
    </source>
</evidence>
<proteinExistence type="predicted"/>
<feature type="transmembrane region" description="Helical" evidence="6">
    <location>
        <begin position="411"/>
        <end position="429"/>
    </location>
</feature>
<dbReference type="GO" id="GO:0035348">
    <property type="term" value="P:acetyl-CoA transmembrane transport"/>
    <property type="evidence" value="ECO:0007669"/>
    <property type="project" value="InterPro"/>
</dbReference>
<feature type="transmembrane region" description="Helical" evidence="6">
    <location>
        <begin position="110"/>
        <end position="129"/>
    </location>
</feature>
<dbReference type="GO" id="GO:0016020">
    <property type="term" value="C:membrane"/>
    <property type="evidence" value="ECO:0007669"/>
    <property type="project" value="UniProtKB-SubCell"/>
</dbReference>
<feature type="transmembrane region" description="Helical" evidence="6">
    <location>
        <begin position="435"/>
        <end position="459"/>
    </location>
</feature>
<protein>
    <submittedName>
        <fullName evidence="7">Muropeptide transporter</fullName>
    </submittedName>
</protein>
<dbReference type="InterPro" id="IPR024371">
    <property type="entry name" value="AcetylCoA_trans_1-like"/>
</dbReference>
<dbReference type="SUPFAM" id="SSF103473">
    <property type="entry name" value="MFS general substrate transporter"/>
    <property type="match status" value="1"/>
</dbReference>
<organism evidence="7 8">
    <name type="scientific">Alysiella crassa</name>
    <dbReference type="NCBI Taxonomy" id="153491"/>
    <lineage>
        <taxon>Bacteria</taxon>
        <taxon>Pseudomonadati</taxon>
        <taxon>Pseudomonadota</taxon>
        <taxon>Betaproteobacteria</taxon>
        <taxon>Neisseriales</taxon>
        <taxon>Neisseriaceae</taxon>
        <taxon>Alysiella</taxon>
    </lineage>
</organism>
<dbReference type="GO" id="GO:0008521">
    <property type="term" value="F:acetyl-CoA transmembrane transporter activity"/>
    <property type="evidence" value="ECO:0007669"/>
    <property type="project" value="InterPro"/>
</dbReference>
<keyword evidence="5 6" id="KW-0472">Membrane</keyword>
<dbReference type="Gene3D" id="1.20.1250.20">
    <property type="entry name" value="MFS general substrate transporter like domains"/>
    <property type="match status" value="2"/>
</dbReference>
<feature type="transmembrane region" description="Helical" evidence="6">
    <location>
        <begin position="295"/>
        <end position="318"/>
    </location>
</feature>
<dbReference type="InterPro" id="IPR036259">
    <property type="entry name" value="MFS_trans_sf"/>
</dbReference>
<feature type="transmembrane region" description="Helical" evidence="6">
    <location>
        <begin position="75"/>
        <end position="98"/>
    </location>
</feature>
<accession>A0A376BT61</accession>
<dbReference type="STRING" id="1120980.GCA_000745955_00673"/>
<reference evidence="7 8" key="1">
    <citation type="submission" date="2018-06" db="EMBL/GenBank/DDBJ databases">
        <authorList>
            <consortium name="Pathogen Informatics"/>
            <person name="Doyle S."/>
        </authorList>
    </citation>
    <scope>NUCLEOTIDE SEQUENCE [LARGE SCALE GENOMIC DNA]</scope>
    <source>
        <strain evidence="7 8">NCTC10283</strain>
    </source>
</reference>
<dbReference type="Pfam" id="PF13000">
    <property type="entry name" value="Acatn"/>
    <property type="match status" value="1"/>
</dbReference>
<dbReference type="EMBL" id="UFSO01000003">
    <property type="protein sequence ID" value="SSY79983.1"/>
    <property type="molecule type" value="Genomic_DNA"/>
</dbReference>
<comment type="subcellular location">
    <subcellularLocation>
        <location evidence="1">Membrane</location>
        <topology evidence="1">Multi-pass membrane protein</topology>
    </subcellularLocation>
</comment>
<dbReference type="PANTHER" id="PTHR12778">
    <property type="entry name" value="SOLUTE CARRIER FAMILY 33 ACETYL-COA TRANSPORTER -RELATED"/>
    <property type="match status" value="1"/>
</dbReference>
<feature type="transmembrane region" description="Helical" evidence="6">
    <location>
        <begin position="380"/>
        <end position="399"/>
    </location>
</feature>
<feature type="transmembrane region" description="Helical" evidence="6">
    <location>
        <begin position="257"/>
        <end position="275"/>
    </location>
</feature>
<dbReference type="AlphaFoldDB" id="A0A376BT61"/>
<feature type="transmembrane region" description="Helical" evidence="6">
    <location>
        <begin position="42"/>
        <end position="63"/>
    </location>
</feature>
<keyword evidence="2" id="KW-0813">Transport</keyword>
<gene>
    <name evidence="7" type="primary">ampG</name>
    <name evidence="7" type="ORF">NCTC10283_01535</name>
</gene>
<sequence>MAQSRYNPAHFNLPYPITMKTTAFFTREHFAPYFDRRALTMLFLGFAAGLPGQLIFATLGLWLQEAGIERKMVTMFSWAGLGYSFKFVWSPLVDTLVLPYLTKSLGRRRSWLLASQIMMATSVCVMAFTDPSHSAASLTTMALAAVCLGFSSATQDIAIDAYRIESAPNDIALQSIISSTYVMGYRFGMILTGAGSLKLADWLGSTQQNYQYGAWQTTYIVMAIIIAACTLGTLWAKEPPVAAEQQNRFPTRDNVRLVLMFILSVLGLVFAYRFLGDVLPAGNKKAPLFTFLMESTRLMGSLAVAALVGWVSVQVGVVRKEVALKTWVEPVTDFFHRYGKRALLLLALIGLYRISDVVAGVISNVFYAELGFSKDDIANAVKTFGVIMSIMGGLLGGLLAQRFAVMKMMMLGAILAAASNLLFIVLANSGKDFAIFYFAVGIDNLAGGLASSIFIAFLSSLTNIRFSAVQYALFSSMMTLLPKVLGGYSGAIVDGIGYSGFFGFTAALGVPILGLIWWAEQALFRKS</sequence>
<dbReference type="Proteomes" id="UP000254209">
    <property type="component" value="Unassembled WGS sequence"/>
</dbReference>
<feature type="transmembrane region" description="Helical" evidence="6">
    <location>
        <begin position="496"/>
        <end position="519"/>
    </location>
</feature>
<feature type="transmembrane region" description="Helical" evidence="6">
    <location>
        <begin position="343"/>
        <end position="368"/>
    </location>
</feature>
<dbReference type="NCBIfam" id="TIGR00901">
    <property type="entry name" value="2A0125"/>
    <property type="match status" value="1"/>
</dbReference>
<evidence type="ECO:0000256" key="6">
    <source>
        <dbReference type="SAM" id="Phobius"/>
    </source>
</evidence>
<evidence type="ECO:0000256" key="2">
    <source>
        <dbReference type="ARBA" id="ARBA00022448"/>
    </source>
</evidence>
<evidence type="ECO:0000313" key="7">
    <source>
        <dbReference type="EMBL" id="SSY79983.1"/>
    </source>
</evidence>
<keyword evidence="4 6" id="KW-1133">Transmembrane helix</keyword>
<name>A0A376BT61_9NEIS</name>
<feature type="transmembrane region" description="Helical" evidence="6">
    <location>
        <begin position="214"/>
        <end position="236"/>
    </location>
</feature>
<dbReference type="PANTHER" id="PTHR12778:SF10">
    <property type="entry name" value="MAJOR FACILITATOR SUPERFAMILY DOMAIN-CONTAINING PROTEIN 3"/>
    <property type="match status" value="1"/>
</dbReference>
<keyword evidence="8" id="KW-1185">Reference proteome</keyword>
<keyword evidence="3 6" id="KW-0812">Transmembrane</keyword>
<evidence type="ECO:0000313" key="8">
    <source>
        <dbReference type="Proteomes" id="UP000254209"/>
    </source>
</evidence>
<evidence type="ECO:0000256" key="5">
    <source>
        <dbReference type="ARBA" id="ARBA00023136"/>
    </source>
</evidence>
<evidence type="ECO:0000256" key="3">
    <source>
        <dbReference type="ARBA" id="ARBA00022692"/>
    </source>
</evidence>
<feature type="transmembrane region" description="Helical" evidence="6">
    <location>
        <begin position="135"/>
        <end position="159"/>
    </location>
</feature>
<dbReference type="InterPro" id="IPR004752">
    <property type="entry name" value="AmpG_permease/AT-1"/>
</dbReference>
<feature type="transmembrane region" description="Helical" evidence="6">
    <location>
        <begin position="171"/>
        <end position="194"/>
    </location>
</feature>
<feature type="transmembrane region" description="Helical" evidence="6">
    <location>
        <begin position="471"/>
        <end position="490"/>
    </location>
</feature>